<dbReference type="EMBL" id="SNRW01006939">
    <property type="protein sequence ID" value="KAA6382149.1"/>
    <property type="molecule type" value="Genomic_DNA"/>
</dbReference>
<organism evidence="1 2">
    <name type="scientific">Streblomastix strix</name>
    <dbReference type="NCBI Taxonomy" id="222440"/>
    <lineage>
        <taxon>Eukaryota</taxon>
        <taxon>Metamonada</taxon>
        <taxon>Preaxostyla</taxon>
        <taxon>Oxymonadida</taxon>
        <taxon>Streblomastigidae</taxon>
        <taxon>Streblomastix</taxon>
    </lineage>
</organism>
<evidence type="ECO:0000313" key="1">
    <source>
        <dbReference type="EMBL" id="KAA6382149.1"/>
    </source>
</evidence>
<reference evidence="1 2" key="1">
    <citation type="submission" date="2019-03" db="EMBL/GenBank/DDBJ databases">
        <title>Single cell metagenomics reveals metabolic interactions within the superorganism composed of flagellate Streblomastix strix and complex community of Bacteroidetes bacteria on its surface.</title>
        <authorList>
            <person name="Treitli S.C."/>
            <person name="Kolisko M."/>
            <person name="Husnik F."/>
            <person name="Keeling P."/>
            <person name="Hampl V."/>
        </authorList>
    </citation>
    <scope>NUCLEOTIDE SEQUENCE [LARGE SCALE GENOMIC DNA]</scope>
    <source>
        <strain evidence="1">ST1C</strain>
    </source>
</reference>
<accession>A0A5J4VIG8</accession>
<proteinExistence type="predicted"/>
<evidence type="ECO:0000313" key="2">
    <source>
        <dbReference type="Proteomes" id="UP000324800"/>
    </source>
</evidence>
<protein>
    <submittedName>
        <fullName evidence="1">Uncharacterized protein</fullName>
    </submittedName>
</protein>
<comment type="caution">
    <text evidence="1">The sequence shown here is derived from an EMBL/GenBank/DDBJ whole genome shotgun (WGS) entry which is preliminary data.</text>
</comment>
<name>A0A5J4VIG8_9EUKA</name>
<dbReference type="Proteomes" id="UP000324800">
    <property type="component" value="Unassembled WGS sequence"/>
</dbReference>
<gene>
    <name evidence="1" type="ORF">EZS28_022325</name>
</gene>
<dbReference type="AlphaFoldDB" id="A0A5J4VIG8"/>
<sequence length="530" mass="58109">MIQVAPEPYNREEIDEILDKKLNISDQIDAYSKIEDDALLSLKANKTELIDAYSKIEADALLDDKLNISDQIDAYSKTEDDALLLLKADKTELDSYVDLTSTQTITGRKQYGIIIMDYWWDGTSLRGLETELQDMSNIMTILGAATGGGNAITDLSFDENTLIPAKNSSFITTNYDETIIGQKSFNTTFRSVGISVQNYDYKSVVCAGGGIKAIQDINASTVADALLDDKLNVSNQIDSYTKGEDDALLSLKVDKTQLIEAYSKTESDNLLNNIAESGVSYTQGENDELLLLKVDKTQLIDSYTKGKADNLLNYKADSGISYTKGEDDALLLLKSDKTQLIDTNTKGKADNLLNTKADSGVTYTKGENDALLLLKSDKTQLIDSYSKGEAANLLNIKADSGVSYTKGEDNATLLLKANQSTTYTKTETDYLISQIEVGDVNLSGYMTLGTAQTITANKMFNNAYRFINFIDEMATITGSSFVKSGADNSVVLFGAGGTKPMSEFSSSVDDSNYVKKKIVMHKVFKEFYEN</sequence>